<protein>
    <submittedName>
        <fullName evidence="1">Uncharacterized protein</fullName>
    </submittedName>
</protein>
<evidence type="ECO:0000313" key="1">
    <source>
        <dbReference type="EMBL" id="BBO24244.1"/>
    </source>
</evidence>
<dbReference type="Proteomes" id="UP000662873">
    <property type="component" value="Chromosome"/>
</dbReference>
<name>A0A809SEV2_9BACT</name>
<dbReference type="GO" id="GO:0008081">
    <property type="term" value="F:phosphoric diester hydrolase activity"/>
    <property type="evidence" value="ECO:0007669"/>
    <property type="project" value="InterPro"/>
</dbReference>
<gene>
    <name evidence="1" type="ORF">NPRO_18390</name>
</gene>
<reference evidence="1" key="1">
    <citation type="journal article" name="DNA Res.">
        <title>The physiological potential of anammox bacteria as revealed by their core genome structure.</title>
        <authorList>
            <person name="Okubo T."/>
            <person name="Toyoda A."/>
            <person name="Fukuhara K."/>
            <person name="Uchiyama I."/>
            <person name="Harigaya Y."/>
            <person name="Kuroiwa M."/>
            <person name="Suzuki T."/>
            <person name="Murakami Y."/>
            <person name="Suwa Y."/>
            <person name="Takami H."/>
        </authorList>
    </citation>
    <scope>NUCLEOTIDE SEQUENCE</scope>
    <source>
        <strain evidence="1">317325-2</strain>
    </source>
</reference>
<sequence length="206" mass="23266">MGAYEPITDGTSTVYVHRANTPDQVARAAANGWGIEVDARSLDGTLFAAHDAHFDPERCPKLESLLAGFSGPLILDFKESGIVDHAVRSLECAHVPLSRVLAADLIVPDMLRAEKLGLRTLARTSRYERIEGPFYGVWLDYVRDTDDLPISVRHGYLVSPELHGWQLEDLFIDYTRYLGFEGVCTDYPERWAHDRRRHEQRTQVSA</sequence>
<proteinExistence type="predicted"/>
<dbReference type="GO" id="GO:0006629">
    <property type="term" value="P:lipid metabolic process"/>
    <property type="evidence" value="ECO:0007669"/>
    <property type="project" value="InterPro"/>
</dbReference>
<dbReference type="EMBL" id="AP021858">
    <property type="protein sequence ID" value="BBO24244.1"/>
    <property type="molecule type" value="Genomic_DNA"/>
</dbReference>
<organism evidence="1 2">
    <name type="scientific">Candidatus Nitrosymbiomonas proteolyticus</name>
    <dbReference type="NCBI Taxonomy" id="2608984"/>
    <lineage>
        <taxon>Bacteria</taxon>
        <taxon>Bacillati</taxon>
        <taxon>Armatimonadota</taxon>
        <taxon>Armatimonadota incertae sedis</taxon>
        <taxon>Candidatus Nitrosymbiomonas</taxon>
    </lineage>
</organism>
<accession>A0A809SEV2</accession>
<dbReference type="AlphaFoldDB" id="A0A809SEV2"/>
<dbReference type="InterPro" id="IPR017946">
    <property type="entry name" value="PLC-like_Pdiesterase_TIM-brl"/>
</dbReference>
<evidence type="ECO:0000313" key="2">
    <source>
        <dbReference type="Proteomes" id="UP000662873"/>
    </source>
</evidence>
<dbReference type="SUPFAM" id="SSF51695">
    <property type="entry name" value="PLC-like phosphodiesterases"/>
    <property type="match status" value="1"/>
</dbReference>
<dbReference type="KEGG" id="npy:NPRO_18390"/>